<dbReference type="CDD" id="cd18870">
    <property type="entry name" value="NUDIX_AcylCoAdiphos_Nudt19"/>
    <property type="match status" value="1"/>
</dbReference>
<dbReference type="OrthoDB" id="9788263at2"/>
<evidence type="ECO:0000313" key="9">
    <source>
        <dbReference type="Proteomes" id="UP000199657"/>
    </source>
</evidence>
<evidence type="ECO:0000313" key="8">
    <source>
        <dbReference type="EMBL" id="SEO44236.1"/>
    </source>
</evidence>
<name>A0A1H8PR32_9GAMM</name>
<evidence type="ECO:0000256" key="6">
    <source>
        <dbReference type="ARBA" id="ARBA00023211"/>
    </source>
</evidence>
<evidence type="ECO:0000256" key="3">
    <source>
        <dbReference type="ARBA" id="ARBA00022723"/>
    </source>
</evidence>
<dbReference type="PROSITE" id="PS51462">
    <property type="entry name" value="NUDIX"/>
    <property type="match status" value="1"/>
</dbReference>
<keyword evidence="9" id="KW-1185">Reference proteome</keyword>
<dbReference type="GO" id="GO:0016818">
    <property type="term" value="F:hydrolase activity, acting on acid anhydrides, in phosphorus-containing anhydrides"/>
    <property type="evidence" value="ECO:0007669"/>
    <property type="project" value="InterPro"/>
</dbReference>
<dbReference type="SUPFAM" id="SSF55811">
    <property type="entry name" value="Nudix"/>
    <property type="match status" value="1"/>
</dbReference>
<keyword evidence="4" id="KW-0378">Hydrolase</keyword>
<dbReference type="InterPro" id="IPR000086">
    <property type="entry name" value="NUDIX_hydrolase_dom"/>
</dbReference>
<dbReference type="RefSeq" id="WP_091638990.1">
    <property type="nucleotide sequence ID" value="NZ_FOEG01000001.1"/>
</dbReference>
<dbReference type="PANTHER" id="PTHR12318:SF0">
    <property type="entry name" value="ACYL-COENZYME A DIPHOSPHATASE NUDT19"/>
    <property type="match status" value="1"/>
</dbReference>
<dbReference type="PANTHER" id="PTHR12318">
    <property type="entry name" value="TESTOSTERONE-REGULATED PROTEIN RP2"/>
    <property type="match status" value="1"/>
</dbReference>
<feature type="domain" description="Nudix hydrolase" evidence="7">
    <location>
        <begin position="4"/>
        <end position="174"/>
    </location>
</feature>
<comment type="cofactor">
    <cofactor evidence="2">
        <name>Mg(2+)</name>
        <dbReference type="ChEBI" id="CHEBI:18420"/>
    </cofactor>
</comment>
<sequence>MPVTPKPASTVIVLRDGPPGLEVLLLKRNARTRFGPGASVFPGGAVDADDTGPTAPPCPVDETAASTELGVRRGGLAYRIAAIRECFEEAGILLARRTDGTPLRLDDPAAMQRFQAYREALRHQQTTLADICGREQLRLFGDELLYVSHWVTPAYVPKRFDTRFFLAVAPAGQEATCCGQETVDQCWVTPEAGLDAETRGALQLMTPTRDTLERLARYDSAEAVIAGVRQQRLGARIPGHGLMEQRFPDPA</sequence>
<dbReference type="InterPro" id="IPR015797">
    <property type="entry name" value="NUDIX_hydrolase-like_dom_sf"/>
</dbReference>
<keyword evidence="6" id="KW-0464">Manganese</keyword>
<keyword evidence="5" id="KW-0460">Magnesium</keyword>
<evidence type="ECO:0000259" key="7">
    <source>
        <dbReference type="PROSITE" id="PS51462"/>
    </source>
</evidence>
<dbReference type="AlphaFoldDB" id="A0A1H8PR32"/>
<reference evidence="8 9" key="1">
    <citation type="submission" date="2016-10" db="EMBL/GenBank/DDBJ databases">
        <authorList>
            <person name="de Groot N.N."/>
        </authorList>
    </citation>
    <scope>NUCLEOTIDE SEQUENCE [LARGE SCALE GENOMIC DNA]</scope>
    <source>
        <strain evidence="8 9">CGMCC 1.6291</strain>
    </source>
</reference>
<organism evidence="8 9">
    <name type="scientific">Aquisalimonas asiatica</name>
    <dbReference type="NCBI Taxonomy" id="406100"/>
    <lineage>
        <taxon>Bacteria</taxon>
        <taxon>Pseudomonadati</taxon>
        <taxon>Pseudomonadota</taxon>
        <taxon>Gammaproteobacteria</taxon>
        <taxon>Chromatiales</taxon>
        <taxon>Ectothiorhodospiraceae</taxon>
        <taxon>Aquisalimonas</taxon>
    </lineage>
</organism>
<protein>
    <submittedName>
        <fullName evidence="8">NUDIX domain-containing protein</fullName>
    </submittedName>
</protein>
<dbReference type="STRING" id="406100.SAMN04488052_10197"/>
<evidence type="ECO:0000256" key="5">
    <source>
        <dbReference type="ARBA" id="ARBA00022842"/>
    </source>
</evidence>
<dbReference type="EMBL" id="FOEG01000001">
    <property type="protein sequence ID" value="SEO44236.1"/>
    <property type="molecule type" value="Genomic_DNA"/>
</dbReference>
<dbReference type="InterPro" id="IPR039121">
    <property type="entry name" value="NUDT19"/>
</dbReference>
<keyword evidence="3" id="KW-0479">Metal-binding</keyword>
<accession>A0A1H8PR32</accession>
<comment type="cofactor">
    <cofactor evidence="1">
        <name>Mn(2+)</name>
        <dbReference type="ChEBI" id="CHEBI:29035"/>
    </cofactor>
</comment>
<gene>
    <name evidence="8" type="ORF">SAMN04488052_10197</name>
</gene>
<evidence type="ECO:0000256" key="1">
    <source>
        <dbReference type="ARBA" id="ARBA00001936"/>
    </source>
</evidence>
<evidence type="ECO:0000256" key="2">
    <source>
        <dbReference type="ARBA" id="ARBA00001946"/>
    </source>
</evidence>
<proteinExistence type="predicted"/>
<dbReference type="GO" id="GO:0046872">
    <property type="term" value="F:metal ion binding"/>
    <property type="evidence" value="ECO:0007669"/>
    <property type="project" value="UniProtKB-KW"/>
</dbReference>
<dbReference type="Proteomes" id="UP000199657">
    <property type="component" value="Unassembled WGS sequence"/>
</dbReference>
<dbReference type="Gene3D" id="3.90.79.10">
    <property type="entry name" value="Nucleoside Triphosphate Pyrophosphohydrolase"/>
    <property type="match status" value="1"/>
</dbReference>
<evidence type="ECO:0000256" key="4">
    <source>
        <dbReference type="ARBA" id="ARBA00022801"/>
    </source>
</evidence>